<dbReference type="SMART" id="SM00360">
    <property type="entry name" value="RRM"/>
    <property type="match status" value="1"/>
</dbReference>
<evidence type="ECO:0000259" key="2">
    <source>
        <dbReference type="PROSITE" id="PS50102"/>
    </source>
</evidence>
<keyword evidence="1" id="KW-0694">RNA-binding</keyword>
<dbReference type="Gene3D" id="3.30.70.330">
    <property type="match status" value="1"/>
</dbReference>
<dbReference type="PROSITE" id="PS50102">
    <property type="entry name" value="RRM"/>
    <property type="match status" value="1"/>
</dbReference>
<dbReference type="GO" id="GO:0003723">
    <property type="term" value="F:RNA binding"/>
    <property type="evidence" value="ECO:0007669"/>
    <property type="project" value="UniProtKB-KW"/>
</dbReference>
<dbReference type="EMBL" id="JAGQLL010000046">
    <property type="protein sequence ID" value="MCA9380295.1"/>
    <property type="molecule type" value="Genomic_DNA"/>
</dbReference>
<dbReference type="InterPro" id="IPR035979">
    <property type="entry name" value="RBD_domain_sf"/>
</dbReference>
<dbReference type="InterPro" id="IPR000504">
    <property type="entry name" value="RRM_dom"/>
</dbReference>
<sequence length="89" mass="10123">MEQNKLFVGNVAYATTIETLVALFSEYGEVTESYKPQAKGFAFITFKNEEDAAKAMEALNGKEVDGREIFVNVARPREERPRRDFGDRN</sequence>
<name>A0A955I7Q6_9BACT</name>
<proteinExistence type="predicted"/>
<dbReference type="Pfam" id="PF00076">
    <property type="entry name" value="RRM_1"/>
    <property type="match status" value="1"/>
</dbReference>
<dbReference type="InterPro" id="IPR052462">
    <property type="entry name" value="SLIRP/GR-RBP-like"/>
</dbReference>
<feature type="domain" description="RRM" evidence="2">
    <location>
        <begin position="4"/>
        <end position="76"/>
    </location>
</feature>
<dbReference type="Proteomes" id="UP000745577">
    <property type="component" value="Unassembled WGS sequence"/>
</dbReference>
<comment type="caution">
    <text evidence="3">The sequence shown here is derived from an EMBL/GenBank/DDBJ whole genome shotgun (WGS) entry which is preliminary data.</text>
</comment>
<reference evidence="3" key="1">
    <citation type="submission" date="2020-04" db="EMBL/GenBank/DDBJ databases">
        <authorList>
            <person name="Zhang T."/>
        </authorList>
    </citation>
    <scope>NUCLEOTIDE SEQUENCE</scope>
    <source>
        <strain evidence="3">HKST-UBA15</strain>
    </source>
</reference>
<dbReference type="SUPFAM" id="SSF54928">
    <property type="entry name" value="RNA-binding domain, RBD"/>
    <property type="match status" value="1"/>
</dbReference>
<evidence type="ECO:0000313" key="3">
    <source>
        <dbReference type="EMBL" id="MCA9380295.1"/>
    </source>
</evidence>
<dbReference type="PANTHER" id="PTHR48027">
    <property type="entry name" value="HETEROGENEOUS NUCLEAR RIBONUCLEOPROTEIN 87F-RELATED"/>
    <property type="match status" value="1"/>
</dbReference>
<reference evidence="3" key="2">
    <citation type="journal article" date="2021" name="Microbiome">
        <title>Successional dynamics and alternative stable states in a saline activated sludge microbial community over 9 years.</title>
        <authorList>
            <person name="Wang Y."/>
            <person name="Ye J."/>
            <person name="Ju F."/>
            <person name="Liu L."/>
            <person name="Boyd J.A."/>
            <person name="Deng Y."/>
            <person name="Parks D.H."/>
            <person name="Jiang X."/>
            <person name="Yin X."/>
            <person name="Woodcroft B.J."/>
            <person name="Tyson G.W."/>
            <person name="Hugenholtz P."/>
            <person name="Polz M.F."/>
            <person name="Zhang T."/>
        </authorList>
    </citation>
    <scope>NUCLEOTIDE SEQUENCE</scope>
    <source>
        <strain evidence="3">HKST-UBA15</strain>
    </source>
</reference>
<evidence type="ECO:0000313" key="4">
    <source>
        <dbReference type="Proteomes" id="UP000745577"/>
    </source>
</evidence>
<organism evidence="3 4">
    <name type="scientific">Candidatus Dojkabacteria bacterium</name>
    <dbReference type="NCBI Taxonomy" id="2099670"/>
    <lineage>
        <taxon>Bacteria</taxon>
        <taxon>Candidatus Dojkabacteria</taxon>
    </lineage>
</organism>
<protein>
    <submittedName>
        <fullName evidence="3">RNA-binding protein</fullName>
    </submittedName>
</protein>
<accession>A0A955I7Q6</accession>
<dbReference type="AlphaFoldDB" id="A0A955I7Q6"/>
<gene>
    <name evidence="3" type="ORF">KC675_03910</name>
</gene>
<dbReference type="InterPro" id="IPR012677">
    <property type="entry name" value="Nucleotide-bd_a/b_plait_sf"/>
</dbReference>
<evidence type="ECO:0000256" key="1">
    <source>
        <dbReference type="ARBA" id="ARBA00022884"/>
    </source>
</evidence>